<feature type="transmembrane region" description="Helical" evidence="1">
    <location>
        <begin position="43"/>
        <end position="63"/>
    </location>
</feature>
<protein>
    <submittedName>
        <fullName evidence="2">Uncharacterized protein</fullName>
    </submittedName>
</protein>
<dbReference type="EMBL" id="RPFJ01000006">
    <property type="protein sequence ID" value="RPD98504.1"/>
    <property type="molecule type" value="Genomic_DNA"/>
</dbReference>
<proteinExistence type="predicted"/>
<keyword evidence="3" id="KW-1185">Reference proteome</keyword>
<feature type="transmembrane region" description="Helical" evidence="1">
    <location>
        <begin position="12"/>
        <end position="37"/>
    </location>
</feature>
<dbReference type="Proteomes" id="UP000270856">
    <property type="component" value="Unassembled WGS sequence"/>
</dbReference>
<gene>
    <name evidence="2" type="ORF">EGM88_04700</name>
</gene>
<sequence length="142" mass="16352">MNTQNYKNHSRFHPLFHFLAIPLGLIVLISSIVNLVYFSEGNLFSSSLLVVLAFLMLVVMLLARLSALKAQDRAIKAEENFRHYLLTGKPLDTKLEMSQIISLRFASDDEFPNLARRAVEEKLPSKKIKKLIVNWKGDYYRV</sequence>
<dbReference type="InterPro" id="IPR045385">
    <property type="entry name" value="DUF6526"/>
</dbReference>
<organism evidence="2 3">
    <name type="scientific">Aureibaculum marinum</name>
    <dbReference type="NCBI Taxonomy" id="2487930"/>
    <lineage>
        <taxon>Bacteria</taxon>
        <taxon>Pseudomonadati</taxon>
        <taxon>Bacteroidota</taxon>
        <taxon>Flavobacteriia</taxon>
        <taxon>Flavobacteriales</taxon>
        <taxon>Flavobacteriaceae</taxon>
        <taxon>Aureibaculum</taxon>
    </lineage>
</organism>
<keyword evidence="1" id="KW-0472">Membrane</keyword>
<dbReference type="Pfam" id="PF20136">
    <property type="entry name" value="DUF6526"/>
    <property type="match status" value="1"/>
</dbReference>
<accession>A0A3N4NQI5</accession>
<evidence type="ECO:0000256" key="1">
    <source>
        <dbReference type="SAM" id="Phobius"/>
    </source>
</evidence>
<evidence type="ECO:0000313" key="2">
    <source>
        <dbReference type="EMBL" id="RPD98504.1"/>
    </source>
</evidence>
<keyword evidence="1" id="KW-1133">Transmembrane helix</keyword>
<evidence type="ECO:0000313" key="3">
    <source>
        <dbReference type="Proteomes" id="UP000270856"/>
    </source>
</evidence>
<keyword evidence="1" id="KW-0812">Transmembrane</keyword>
<comment type="caution">
    <text evidence="2">The sequence shown here is derived from an EMBL/GenBank/DDBJ whole genome shotgun (WGS) entry which is preliminary data.</text>
</comment>
<reference evidence="2 3" key="1">
    <citation type="submission" date="2018-11" db="EMBL/GenBank/DDBJ databases">
        <title>Aureibaculum marinum gen. nov., sp. nov., a member of the family Flavobacteriaceae isolated from the Bohai Sea.</title>
        <authorList>
            <person name="Ji X."/>
        </authorList>
    </citation>
    <scope>NUCLEOTIDE SEQUENCE [LARGE SCALE GENOMIC DNA]</scope>
    <source>
        <strain evidence="2 3">BH-SD17</strain>
    </source>
</reference>
<dbReference type="AlphaFoldDB" id="A0A3N4NQI5"/>
<dbReference type="OrthoDB" id="765463at2"/>
<name>A0A3N4NQI5_9FLAO</name>
<dbReference type="RefSeq" id="WP_123896820.1">
    <property type="nucleotide sequence ID" value="NZ_RPFJ01000006.1"/>
</dbReference>